<comment type="caution">
    <text evidence="9">The sequence shown here is derived from an EMBL/GenBank/DDBJ whole genome shotgun (WGS) entry which is preliminary data.</text>
</comment>
<dbReference type="OrthoDB" id="10182at2157"/>
<evidence type="ECO:0000313" key="10">
    <source>
        <dbReference type="Proteomes" id="UP000077275"/>
    </source>
</evidence>
<sequence length="146" mass="15949">MPGNDLFTKDRKLKKLAILGPSSFIIFSHCSLFLKNWGEGSKTLMSLTNVHLLVSESDLNSFPSGHTSNPFALAIGMGLNWEIKIKDHSTILIWVLILIACIIGFSRVYIGVHYPSDVIVGARIGITGGLIATILGNSYLKDYVIS</sequence>
<dbReference type="PATRIC" id="fig|47311.3.peg.2077"/>
<dbReference type="RefSeq" id="WP_084270803.1">
    <property type="nucleotide sequence ID" value="NZ_LWMW01000147.1"/>
</dbReference>
<name>A0A166CR69_9EURY</name>
<evidence type="ECO:0000256" key="7">
    <source>
        <dbReference type="SAM" id="Phobius"/>
    </source>
</evidence>
<dbReference type="PANTHER" id="PTHR14969:SF62">
    <property type="entry name" value="DECAPRENYLPHOSPHORYL-5-PHOSPHORIBOSE PHOSPHATASE RV3807C-RELATED"/>
    <property type="match status" value="1"/>
</dbReference>
<keyword evidence="3 7" id="KW-0812">Transmembrane</keyword>
<feature type="transmembrane region" description="Helical" evidence="7">
    <location>
        <begin position="118"/>
        <end position="140"/>
    </location>
</feature>
<evidence type="ECO:0000256" key="5">
    <source>
        <dbReference type="ARBA" id="ARBA00022989"/>
    </source>
</evidence>
<dbReference type="Proteomes" id="UP000077275">
    <property type="component" value="Unassembled WGS sequence"/>
</dbReference>
<dbReference type="PANTHER" id="PTHR14969">
    <property type="entry name" value="SPHINGOSINE-1-PHOSPHATE PHOSPHOHYDROLASE"/>
    <property type="match status" value="1"/>
</dbReference>
<dbReference type="GO" id="GO:0005886">
    <property type="term" value="C:plasma membrane"/>
    <property type="evidence" value="ECO:0007669"/>
    <property type="project" value="UniProtKB-SubCell"/>
</dbReference>
<keyword evidence="6 7" id="KW-0472">Membrane</keyword>
<dbReference type="InterPro" id="IPR000326">
    <property type="entry name" value="PAP2/HPO"/>
</dbReference>
<keyword evidence="10" id="KW-1185">Reference proteome</keyword>
<dbReference type="Pfam" id="PF01569">
    <property type="entry name" value="PAP2"/>
    <property type="match status" value="1"/>
</dbReference>
<evidence type="ECO:0000313" key="9">
    <source>
        <dbReference type="EMBL" id="KZX14781.1"/>
    </source>
</evidence>
<keyword evidence="5 7" id="KW-1133">Transmembrane helix</keyword>
<dbReference type="AlphaFoldDB" id="A0A166CR69"/>
<dbReference type="SUPFAM" id="SSF48317">
    <property type="entry name" value="Acid phosphatase/Vanadium-dependent haloperoxidase"/>
    <property type="match status" value="1"/>
</dbReference>
<accession>A0A166CR69</accession>
<dbReference type="EC" id="3.6.1.27" evidence="9"/>
<dbReference type="Gene3D" id="1.20.144.10">
    <property type="entry name" value="Phosphatidic acid phosphatase type 2/haloperoxidase"/>
    <property type="match status" value="1"/>
</dbReference>
<dbReference type="SMART" id="SM00014">
    <property type="entry name" value="acidPPc"/>
    <property type="match status" value="1"/>
</dbReference>
<feature type="domain" description="Phosphatidic acid phosphatase type 2/haloperoxidase" evidence="8">
    <location>
        <begin position="14"/>
        <end position="133"/>
    </location>
</feature>
<evidence type="ECO:0000256" key="6">
    <source>
        <dbReference type="ARBA" id="ARBA00023136"/>
    </source>
</evidence>
<protein>
    <submittedName>
        <fullName evidence="9">Undecaprenyl-diphosphatase BcrC</fullName>
        <ecNumber evidence="9">3.6.1.27</ecNumber>
    </submittedName>
</protein>
<keyword evidence="2" id="KW-1003">Cell membrane</keyword>
<evidence type="ECO:0000256" key="2">
    <source>
        <dbReference type="ARBA" id="ARBA00022475"/>
    </source>
</evidence>
<evidence type="ECO:0000256" key="4">
    <source>
        <dbReference type="ARBA" id="ARBA00022801"/>
    </source>
</evidence>
<reference evidence="9 10" key="1">
    <citation type="submission" date="2016-04" db="EMBL/GenBank/DDBJ databases">
        <title>Genome sequence of Methanobrevibacter cuticularis DSM 11139.</title>
        <authorList>
            <person name="Poehlein A."/>
            <person name="Seedorf H."/>
            <person name="Daniel R."/>
        </authorList>
    </citation>
    <scope>NUCLEOTIDE SEQUENCE [LARGE SCALE GENOMIC DNA]</scope>
    <source>
        <strain evidence="9 10">DSM 11139</strain>
    </source>
</reference>
<dbReference type="STRING" id="47311.MBCUT_19090"/>
<comment type="subcellular location">
    <subcellularLocation>
        <location evidence="1">Cell membrane</location>
        <topology evidence="1">Multi-pass membrane protein</topology>
    </subcellularLocation>
</comment>
<gene>
    <name evidence="9" type="primary">bcrC_2</name>
    <name evidence="9" type="ORF">MBCUT_19090</name>
</gene>
<evidence type="ECO:0000256" key="1">
    <source>
        <dbReference type="ARBA" id="ARBA00004651"/>
    </source>
</evidence>
<dbReference type="InterPro" id="IPR036938">
    <property type="entry name" value="PAP2/HPO_sf"/>
</dbReference>
<dbReference type="GO" id="GO:0050380">
    <property type="term" value="F:undecaprenyl-diphosphatase activity"/>
    <property type="evidence" value="ECO:0007669"/>
    <property type="project" value="UniProtKB-EC"/>
</dbReference>
<dbReference type="EMBL" id="LWMW01000147">
    <property type="protein sequence ID" value="KZX14781.1"/>
    <property type="molecule type" value="Genomic_DNA"/>
</dbReference>
<keyword evidence="4 9" id="KW-0378">Hydrolase</keyword>
<feature type="transmembrane region" description="Helical" evidence="7">
    <location>
        <begin position="91"/>
        <end position="112"/>
    </location>
</feature>
<proteinExistence type="predicted"/>
<organism evidence="9 10">
    <name type="scientific">Methanobrevibacter cuticularis</name>
    <dbReference type="NCBI Taxonomy" id="47311"/>
    <lineage>
        <taxon>Archaea</taxon>
        <taxon>Methanobacteriati</taxon>
        <taxon>Methanobacteriota</taxon>
        <taxon>Methanomada group</taxon>
        <taxon>Methanobacteria</taxon>
        <taxon>Methanobacteriales</taxon>
        <taxon>Methanobacteriaceae</taxon>
        <taxon>Methanobrevibacter</taxon>
    </lineage>
</organism>
<evidence type="ECO:0000259" key="8">
    <source>
        <dbReference type="SMART" id="SM00014"/>
    </source>
</evidence>
<evidence type="ECO:0000256" key="3">
    <source>
        <dbReference type="ARBA" id="ARBA00022692"/>
    </source>
</evidence>